<dbReference type="Pfam" id="PF23317">
    <property type="entry name" value="YVC1_C"/>
    <property type="match status" value="1"/>
</dbReference>
<evidence type="ECO:0000259" key="3">
    <source>
        <dbReference type="Pfam" id="PF01636"/>
    </source>
</evidence>
<gene>
    <name evidence="6" type="ORF">Trco_005644</name>
</gene>
<dbReference type="GO" id="GO:0004672">
    <property type="term" value="F:protein kinase activity"/>
    <property type="evidence" value="ECO:0007669"/>
    <property type="project" value="InterPro"/>
</dbReference>
<accession>A0A9P8QHM0</accession>
<evidence type="ECO:0000256" key="1">
    <source>
        <dbReference type="SAM" id="MobiDB-lite"/>
    </source>
</evidence>
<name>A0A9P8QHM0_9HYPO</name>
<reference evidence="6" key="1">
    <citation type="submission" date="2021-08" db="EMBL/GenBank/DDBJ databases">
        <title>Chromosome-Level Trichoderma cornu-damae using Hi-C Data.</title>
        <authorList>
            <person name="Kim C.S."/>
        </authorList>
    </citation>
    <scope>NUCLEOTIDE SEQUENCE</scope>
    <source>
        <strain evidence="6">KA19-0412C</strain>
    </source>
</reference>
<feature type="transmembrane region" description="Helical" evidence="2">
    <location>
        <begin position="806"/>
        <end position="833"/>
    </location>
</feature>
<evidence type="ECO:0000313" key="6">
    <source>
        <dbReference type="EMBL" id="KAH6606491.1"/>
    </source>
</evidence>
<evidence type="ECO:0000259" key="4">
    <source>
        <dbReference type="Pfam" id="PF23190"/>
    </source>
</evidence>
<dbReference type="Pfam" id="PF01636">
    <property type="entry name" value="APH"/>
    <property type="match status" value="1"/>
</dbReference>
<feature type="transmembrane region" description="Helical" evidence="2">
    <location>
        <begin position="681"/>
        <end position="700"/>
    </location>
</feature>
<dbReference type="InterPro" id="IPR056336">
    <property type="entry name" value="YVC1_C"/>
</dbReference>
<proteinExistence type="predicted"/>
<feature type="transmembrane region" description="Helical" evidence="2">
    <location>
        <begin position="865"/>
        <end position="883"/>
    </location>
</feature>
<keyword evidence="7" id="KW-1185">Reference proteome</keyword>
<keyword evidence="2" id="KW-1133">Transmembrane helix</keyword>
<dbReference type="PANTHER" id="PTHR35859:SF1">
    <property type="entry name" value="NONSELECTIVE CATION CHANNEL PROTEIN"/>
    <property type="match status" value="1"/>
</dbReference>
<protein>
    <submittedName>
        <fullName evidence="6">Acyl- dehydrogenase family member 10</fullName>
    </submittedName>
</protein>
<evidence type="ECO:0000256" key="2">
    <source>
        <dbReference type="SAM" id="Phobius"/>
    </source>
</evidence>
<dbReference type="SUPFAM" id="SSF56112">
    <property type="entry name" value="Protein kinase-like (PK-like)"/>
    <property type="match status" value="1"/>
</dbReference>
<organism evidence="6 7">
    <name type="scientific">Trichoderma cornu-damae</name>
    <dbReference type="NCBI Taxonomy" id="654480"/>
    <lineage>
        <taxon>Eukaryota</taxon>
        <taxon>Fungi</taxon>
        <taxon>Dikarya</taxon>
        <taxon>Ascomycota</taxon>
        <taxon>Pezizomycotina</taxon>
        <taxon>Sordariomycetes</taxon>
        <taxon>Hypocreomycetidae</taxon>
        <taxon>Hypocreales</taxon>
        <taxon>Hypocreaceae</taxon>
        <taxon>Trichoderma</taxon>
    </lineage>
</organism>
<dbReference type="Gene3D" id="3.90.1200.10">
    <property type="match status" value="1"/>
</dbReference>
<dbReference type="InterPro" id="IPR052971">
    <property type="entry name" value="TRP_calcium_channel"/>
</dbReference>
<feature type="domain" description="Aminoglycoside phosphotransferase" evidence="3">
    <location>
        <begin position="30"/>
        <end position="260"/>
    </location>
</feature>
<dbReference type="EMBL" id="JAIWOZ010000004">
    <property type="protein sequence ID" value="KAH6606491.1"/>
    <property type="molecule type" value="Genomic_DNA"/>
</dbReference>
<dbReference type="Proteomes" id="UP000827724">
    <property type="component" value="Unassembled WGS sequence"/>
</dbReference>
<dbReference type="CDD" id="cd05154">
    <property type="entry name" value="ACAD10_11_N-like"/>
    <property type="match status" value="1"/>
</dbReference>
<evidence type="ECO:0000313" key="7">
    <source>
        <dbReference type="Proteomes" id="UP000827724"/>
    </source>
</evidence>
<dbReference type="AlphaFoldDB" id="A0A9P8QHM0"/>
<dbReference type="InterPro" id="IPR008271">
    <property type="entry name" value="Ser/Thr_kinase_AS"/>
</dbReference>
<evidence type="ECO:0000259" key="5">
    <source>
        <dbReference type="Pfam" id="PF23317"/>
    </source>
</evidence>
<feature type="domain" description="YVC1 N-terminal linker helical" evidence="4">
    <location>
        <begin position="412"/>
        <end position="593"/>
    </location>
</feature>
<feature type="transmembrane region" description="Helical" evidence="2">
    <location>
        <begin position="752"/>
        <end position="771"/>
    </location>
</feature>
<dbReference type="Pfam" id="PF23190">
    <property type="entry name" value="LHD_TRPY1"/>
    <property type="match status" value="1"/>
</dbReference>
<dbReference type="Gene3D" id="3.30.200.20">
    <property type="entry name" value="Phosphorylase Kinase, domain 1"/>
    <property type="match status" value="1"/>
</dbReference>
<dbReference type="PANTHER" id="PTHR35859">
    <property type="entry name" value="NONSELECTIVE CATION CHANNEL PROTEIN"/>
    <property type="match status" value="1"/>
</dbReference>
<dbReference type="InterPro" id="IPR002575">
    <property type="entry name" value="Aminoglycoside_PTrfase"/>
</dbReference>
<dbReference type="InterPro" id="IPR011009">
    <property type="entry name" value="Kinase-like_dom_sf"/>
</dbReference>
<keyword evidence="2" id="KW-0472">Membrane</keyword>
<feature type="domain" description="Calcium channel YVC1-like C-terminal transmembrane" evidence="5">
    <location>
        <begin position="629"/>
        <end position="920"/>
    </location>
</feature>
<feature type="region of interest" description="Disordered" evidence="1">
    <location>
        <begin position="1044"/>
        <end position="1068"/>
    </location>
</feature>
<dbReference type="InterPro" id="IPR041726">
    <property type="entry name" value="ACAD10_11_N"/>
</dbReference>
<feature type="transmembrane region" description="Helical" evidence="2">
    <location>
        <begin position="653"/>
        <end position="675"/>
    </location>
</feature>
<dbReference type="InterPro" id="IPR056337">
    <property type="entry name" value="LHD_YVC1"/>
</dbReference>
<keyword evidence="2" id="KW-0812">Transmembrane</keyword>
<comment type="caution">
    <text evidence="6">The sequence shown here is derived from an EMBL/GenBank/DDBJ whole genome shotgun (WGS) entry which is preliminary data.</text>
</comment>
<sequence>MAGAVRQPIDERAFEKYIEEHVPVIKTPIDLKQFSFGQSNPTYQITAADGKRYVMRKKPPGKLLSKTAHKVEREYRALHALETTDVAVPKTYCLCEDDSVIGTPFYIMEFLDGRIFEDFLMPSVGPEERTYLWKEAIQTLARLHAVDVGEVGLDKFGKAGGFYSRQTQTWATICTSQSKAVDVETKEPVGQLPHFDDLITFFKNEELQPKDRATLVHGDFKIDNLVFHKTEPRVIGILDWEMSTIGHPLSDVCNFITQFYLARSPGASMSSNGSGFLPGKTPGLPQPDQILQWYTDVSGYDPRPELSWGAAFSVFKLAGVCQGIAARYAARQASSAKAKMYTEKRKPLAEFAWVLAEEARTFAVAAPKLRLDLSAAPDERQPLLSAEYADNGEHVFSCRTNPHSELPVYTNIHRIRRDIVSVVEDYLTLEQLRDVKINVTVIRPLVDKFYELGDVSIVYCLLVNRAQFLDEESRSSNRQNVNWTRATLCELIATRILRRFGEDHDGADGLLLLAHILVAGFEPFQHAPEHVRDEAEDKAWWTSHRTLPALEVAILTESRHFLSSTTCQRVVSAIYEGRVIYTPSTSWDIIPDHYKLKPISLYDPRESPLLNQYRLIVPRTRNYLEAIQFTILLGLYVSVMIMRRNEEIPLLEAAFAIYAFGWCLDQFATILAHGWNVYTQNLWSFLDVTFIFLFVIYSSLRLHGLRTGSPGPAEQAFDVLALAAPVLVPRLAFNWLSDNLVFLSLRSMMADFFLLTALSAWCFFGFLLSLLWLGQGAHPLLTISKWMIYIWFGLDGTGIHRSVEFHWLLGPVVMITFAFLGNTLFLTILVSMLSNTFSNISSNATAEIHFRKAVLTLEGVKADAVFAYQPPFNLLAVFLLLPLKFVVSPRWFHKIHVATVRLVNLPLLLFIAVAERRLLWPTNGLEGGTVGSLARKWFWQRWQLSAYQYIRAVFDVPPPDDVHDDIAVDDDLTHHLIRRQYQRQEPHDMVRKASRRDSMFEIPPKLRGSLAEVGEDYAEMAGRLAAMEKAMERMESMLSRLLPLENDETDETDTLPPGDGITLESSFA</sequence>
<dbReference type="PROSITE" id="PS00108">
    <property type="entry name" value="PROTEIN_KINASE_ST"/>
    <property type="match status" value="1"/>
</dbReference>
<dbReference type="OrthoDB" id="2373987at2759"/>